<sequence length="306" mass="33533">MSFSDHISPINRRVAVLVYDGLCMFEFSSAAEVFGLMRPEAGPDWYRFETASIDGGPVATQFGGQMTPNGGLRKLQTAGTIIVPGWSGQDVAVPDRVIKTLRTAHARGARLMSICSGVFVLAATGLLDHQRATTHWRYAASLHEQYPLIDVDPNVLYVDNGSVLTSAGSAAGLDLCLHLIRRDFGSAKANMVARRLVIPPHREGGQAQYVPQPIARDQLAASVGMTERTFLRRFKATTGTSPGDWLTEVRVQHARGLLERTTLPIDLVAERSGFGSAITLRHHFRSRLQTSPVAYRNRFHQTGAKE</sequence>
<dbReference type="InterPro" id="IPR052158">
    <property type="entry name" value="INH-QAR"/>
</dbReference>
<dbReference type="Gene3D" id="1.10.10.60">
    <property type="entry name" value="Homeodomain-like"/>
    <property type="match status" value="1"/>
</dbReference>
<dbReference type="SUPFAM" id="SSF52317">
    <property type="entry name" value="Class I glutamine amidotransferase-like"/>
    <property type="match status" value="1"/>
</dbReference>
<dbReference type="PANTHER" id="PTHR43130">
    <property type="entry name" value="ARAC-FAMILY TRANSCRIPTIONAL REGULATOR"/>
    <property type="match status" value="1"/>
</dbReference>
<dbReference type="Gene3D" id="3.40.50.880">
    <property type="match status" value="1"/>
</dbReference>
<keyword evidence="2" id="KW-0804">Transcription</keyword>
<evidence type="ECO:0000256" key="1">
    <source>
        <dbReference type="ARBA" id="ARBA00023015"/>
    </source>
</evidence>
<evidence type="ECO:0000313" key="4">
    <source>
        <dbReference type="EMBL" id="MFC5524147.1"/>
    </source>
</evidence>
<gene>
    <name evidence="4" type="ORF">ACFPPA_00170</name>
</gene>
<name>A0ABW0QKL4_9GAMM</name>
<dbReference type="PROSITE" id="PS01124">
    <property type="entry name" value="HTH_ARAC_FAMILY_2"/>
    <property type="match status" value="1"/>
</dbReference>
<protein>
    <submittedName>
        <fullName evidence="4">Helix-turn-helix domain-containing protein</fullName>
    </submittedName>
</protein>
<keyword evidence="1" id="KW-0805">Transcription regulation</keyword>
<dbReference type="Proteomes" id="UP001596114">
    <property type="component" value="Unassembled WGS sequence"/>
</dbReference>
<dbReference type="RefSeq" id="WP_377316077.1">
    <property type="nucleotide sequence ID" value="NZ_JBHSNF010000001.1"/>
</dbReference>
<organism evidence="4 5">
    <name type="scientific">Rhodanobacter ginsengisoli</name>
    <dbReference type="NCBI Taxonomy" id="418646"/>
    <lineage>
        <taxon>Bacteria</taxon>
        <taxon>Pseudomonadati</taxon>
        <taxon>Pseudomonadota</taxon>
        <taxon>Gammaproteobacteria</taxon>
        <taxon>Lysobacterales</taxon>
        <taxon>Rhodanobacteraceae</taxon>
        <taxon>Rhodanobacter</taxon>
    </lineage>
</organism>
<keyword evidence="5" id="KW-1185">Reference proteome</keyword>
<proteinExistence type="predicted"/>
<evidence type="ECO:0000259" key="3">
    <source>
        <dbReference type="PROSITE" id="PS01124"/>
    </source>
</evidence>
<dbReference type="Pfam" id="PF12833">
    <property type="entry name" value="HTH_18"/>
    <property type="match status" value="1"/>
</dbReference>
<dbReference type="SUPFAM" id="SSF46689">
    <property type="entry name" value="Homeodomain-like"/>
    <property type="match status" value="2"/>
</dbReference>
<dbReference type="InterPro" id="IPR009057">
    <property type="entry name" value="Homeodomain-like_sf"/>
</dbReference>
<dbReference type="CDD" id="cd03137">
    <property type="entry name" value="GATase1_AraC_1"/>
    <property type="match status" value="1"/>
</dbReference>
<dbReference type="InterPro" id="IPR029062">
    <property type="entry name" value="Class_I_gatase-like"/>
</dbReference>
<dbReference type="SMART" id="SM00342">
    <property type="entry name" value="HTH_ARAC"/>
    <property type="match status" value="1"/>
</dbReference>
<accession>A0ABW0QKL4</accession>
<dbReference type="PANTHER" id="PTHR43130:SF3">
    <property type="entry name" value="HTH-TYPE TRANSCRIPTIONAL REGULATOR RV1931C"/>
    <property type="match status" value="1"/>
</dbReference>
<evidence type="ECO:0000256" key="2">
    <source>
        <dbReference type="ARBA" id="ARBA00023163"/>
    </source>
</evidence>
<dbReference type="InterPro" id="IPR018060">
    <property type="entry name" value="HTH_AraC"/>
</dbReference>
<dbReference type="Pfam" id="PF01965">
    <property type="entry name" value="DJ-1_PfpI"/>
    <property type="match status" value="1"/>
</dbReference>
<feature type="domain" description="HTH araC/xylS-type" evidence="3">
    <location>
        <begin position="212"/>
        <end position="298"/>
    </location>
</feature>
<dbReference type="EMBL" id="JBHSNF010000001">
    <property type="protein sequence ID" value="MFC5524147.1"/>
    <property type="molecule type" value="Genomic_DNA"/>
</dbReference>
<dbReference type="InterPro" id="IPR002818">
    <property type="entry name" value="DJ-1/PfpI"/>
</dbReference>
<evidence type="ECO:0000313" key="5">
    <source>
        <dbReference type="Proteomes" id="UP001596114"/>
    </source>
</evidence>
<reference evidence="5" key="1">
    <citation type="journal article" date="2019" name="Int. J. Syst. Evol. Microbiol.">
        <title>The Global Catalogue of Microorganisms (GCM) 10K type strain sequencing project: providing services to taxonomists for standard genome sequencing and annotation.</title>
        <authorList>
            <consortium name="The Broad Institute Genomics Platform"/>
            <consortium name="The Broad Institute Genome Sequencing Center for Infectious Disease"/>
            <person name="Wu L."/>
            <person name="Ma J."/>
        </authorList>
    </citation>
    <scope>NUCLEOTIDE SEQUENCE [LARGE SCALE GENOMIC DNA]</scope>
    <source>
        <strain evidence="5">CGMCC 1.16619</strain>
    </source>
</reference>
<comment type="caution">
    <text evidence="4">The sequence shown here is derived from an EMBL/GenBank/DDBJ whole genome shotgun (WGS) entry which is preliminary data.</text>
</comment>